<dbReference type="SUPFAM" id="SSF56112">
    <property type="entry name" value="Protein kinase-like (PK-like)"/>
    <property type="match status" value="1"/>
</dbReference>
<keyword evidence="3" id="KW-1185">Reference proteome</keyword>
<gene>
    <name evidence="2" type="ORF">BU14_0335s0011</name>
</gene>
<proteinExistence type="predicted"/>
<accession>A0A1X6NY84</accession>
<dbReference type="GO" id="GO:0005524">
    <property type="term" value="F:ATP binding"/>
    <property type="evidence" value="ECO:0007669"/>
    <property type="project" value="InterPro"/>
</dbReference>
<dbReference type="Proteomes" id="UP000218209">
    <property type="component" value="Unassembled WGS sequence"/>
</dbReference>
<name>A0A1X6NY84_PORUM</name>
<organism evidence="2 3">
    <name type="scientific">Porphyra umbilicalis</name>
    <name type="common">Purple laver</name>
    <name type="synonym">Red alga</name>
    <dbReference type="NCBI Taxonomy" id="2786"/>
    <lineage>
        <taxon>Eukaryota</taxon>
        <taxon>Rhodophyta</taxon>
        <taxon>Bangiophyceae</taxon>
        <taxon>Bangiales</taxon>
        <taxon>Bangiaceae</taxon>
        <taxon>Porphyra</taxon>
    </lineage>
</organism>
<protein>
    <recommendedName>
        <fullName evidence="1">Protein kinase domain-containing protein</fullName>
    </recommendedName>
</protein>
<feature type="domain" description="Protein kinase" evidence="1">
    <location>
        <begin position="59"/>
        <end position="292"/>
    </location>
</feature>
<dbReference type="GO" id="GO:0004672">
    <property type="term" value="F:protein kinase activity"/>
    <property type="evidence" value="ECO:0007669"/>
    <property type="project" value="InterPro"/>
</dbReference>
<reference evidence="2 3" key="1">
    <citation type="submission" date="2017-03" db="EMBL/GenBank/DDBJ databases">
        <title>WGS assembly of Porphyra umbilicalis.</title>
        <authorList>
            <person name="Brawley S.H."/>
            <person name="Blouin N.A."/>
            <person name="Ficko-Blean E."/>
            <person name="Wheeler G.L."/>
            <person name="Lohr M."/>
            <person name="Goodson H.V."/>
            <person name="Jenkins J.W."/>
            <person name="Blaby-Haas C.E."/>
            <person name="Helliwell K.E."/>
            <person name="Chan C."/>
            <person name="Marriage T."/>
            <person name="Bhattacharya D."/>
            <person name="Klein A.S."/>
            <person name="Badis Y."/>
            <person name="Brodie J."/>
            <person name="Cao Y."/>
            <person name="Collen J."/>
            <person name="Dittami S.M."/>
            <person name="Gachon C.M."/>
            <person name="Green B.R."/>
            <person name="Karpowicz S."/>
            <person name="Kim J.W."/>
            <person name="Kudahl U."/>
            <person name="Lin S."/>
            <person name="Michel G."/>
            <person name="Mittag M."/>
            <person name="Olson B.J."/>
            <person name="Pangilinan J."/>
            <person name="Peng Y."/>
            <person name="Qiu H."/>
            <person name="Shu S."/>
            <person name="Singer J.T."/>
            <person name="Smith A.G."/>
            <person name="Sprecher B.N."/>
            <person name="Wagner V."/>
            <person name="Wang W."/>
            <person name="Wang Z.-Y."/>
            <person name="Yan J."/>
            <person name="Yarish C."/>
            <person name="Zoeuner-Riek S."/>
            <person name="Zhuang Y."/>
            <person name="Zou Y."/>
            <person name="Lindquist E.A."/>
            <person name="Grimwood J."/>
            <person name="Barry K."/>
            <person name="Rokhsar D.S."/>
            <person name="Schmutz J."/>
            <person name="Stiller J.W."/>
            <person name="Grossman A.R."/>
            <person name="Prochnik S.E."/>
        </authorList>
    </citation>
    <scope>NUCLEOTIDE SEQUENCE [LARGE SCALE GENOMIC DNA]</scope>
    <source>
        <strain evidence="2">4086291</strain>
    </source>
</reference>
<dbReference type="InterPro" id="IPR011009">
    <property type="entry name" value="Kinase-like_dom_sf"/>
</dbReference>
<dbReference type="PROSITE" id="PS50011">
    <property type="entry name" value="PROTEIN_KINASE_DOM"/>
    <property type="match status" value="1"/>
</dbReference>
<dbReference type="OrthoDB" id="4062651at2759"/>
<sequence>MAEPFLFGSALQLAADGTTELYTTVVFRKDLDFFVLGCPGEGVPTLDLPALLAAAEQPLPNGERPAPGEKGGAPLPVDPVQAFPEFRPAVHTEWTSSASASDAPPPFAKFGSLIHYADPVLRKQAKAHIASEVRVLEQLRKYRMENGPDPRADHIVKYHGAWTWKGRILALILDRLPNVLSGRCRESPLRPLNIDKVVRGVRAALNYLHERGLCHNDVCPPNVGLTANDEAVLIDFDACLPPGAPLTKGGATKRLNPAATTSCEENDERCVQALETELRRTFRAVEPAAPSA</sequence>
<dbReference type="InterPro" id="IPR000719">
    <property type="entry name" value="Prot_kinase_dom"/>
</dbReference>
<dbReference type="EMBL" id="KV918987">
    <property type="protein sequence ID" value="OSX73589.1"/>
    <property type="molecule type" value="Genomic_DNA"/>
</dbReference>
<evidence type="ECO:0000313" key="2">
    <source>
        <dbReference type="EMBL" id="OSX73589.1"/>
    </source>
</evidence>
<evidence type="ECO:0000313" key="3">
    <source>
        <dbReference type="Proteomes" id="UP000218209"/>
    </source>
</evidence>
<evidence type="ECO:0000259" key="1">
    <source>
        <dbReference type="PROSITE" id="PS50011"/>
    </source>
</evidence>
<dbReference type="AlphaFoldDB" id="A0A1X6NY84"/>
<dbReference type="Gene3D" id="1.10.510.10">
    <property type="entry name" value="Transferase(Phosphotransferase) domain 1"/>
    <property type="match status" value="1"/>
</dbReference>